<keyword evidence="5" id="KW-1185">Reference proteome</keyword>
<feature type="compositionally biased region" description="Basic and acidic residues" evidence="1">
    <location>
        <begin position="54"/>
        <end position="69"/>
    </location>
</feature>
<dbReference type="Pfam" id="PF14021">
    <property type="entry name" value="TNT"/>
    <property type="match status" value="1"/>
</dbReference>
<name>A0A4U0SDT5_9ACTN</name>
<feature type="signal peptide" evidence="2">
    <location>
        <begin position="1"/>
        <end position="29"/>
    </location>
</feature>
<feature type="domain" description="TNT" evidence="3">
    <location>
        <begin position="164"/>
        <end position="264"/>
    </location>
</feature>
<evidence type="ECO:0000313" key="4">
    <source>
        <dbReference type="EMBL" id="TJZ98414.1"/>
    </source>
</evidence>
<sequence length="266" mass="28192">MRPFRWCASLAATAGLVGSLFLGSAVSSAAPAVVGSEAAVVVPTQSGVLAAGAGDERAKSRPGESESGRRQACLGLVPPPYAYADLSPYLCGDWRLGPTRVPTRGVVGNIVNGYDRFGGLTPVEFLHKWWDPTADSGQGDWRYPNDDGYEHNAQGTPIAAPLVLHPGQMVDRFGNESGRYLSPAGARYGERGIPPSGLDAIDPRYPYNYHLYRVTRDVAVCAGPIAPAFEQPGKGVQYVTSSRFCPSTSRPSVGDLVGNGTLVRLN</sequence>
<feature type="region of interest" description="Disordered" evidence="1">
    <location>
        <begin position="52"/>
        <end position="71"/>
    </location>
</feature>
<dbReference type="GO" id="GO:0050135">
    <property type="term" value="F:NADP+ nucleosidase activity"/>
    <property type="evidence" value="ECO:0007669"/>
    <property type="project" value="InterPro"/>
</dbReference>
<evidence type="ECO:0000313" key="5">
    <source>
        <dbReference type="Proteomes" id="UP000305778"/>
    </source>
</evidence>
<reference evidence="4 5" key="1">
    <citation type="submission" date="2019-04" db="EMBL/GenBank/DDBJ databases">
        <title>Streptomyces oryziradicis sp. nov., a novel actinomycete isolated from rhizosphere soil of rice (Oryza sativa L.).</title>
        <authorList>
            <person name="Li C."/>
        </authorList>
    </citation>
    <scope>NUCLEOTIDE SEQUENCE [LARGE SCALE GENOMIC DNA]</scope>
    <source>
        <strain evidence="4 5">NEAU-C40</strain>
    </source>
</reference>
<organism evidence="4 5">
    <name type="scientific">Actinacidiphila oryziradicis</name>
    <dbReference type="NCBI Taxonomy" id="2571141"/>
    <lineage>
        <taxon>Bacteria</taxon>
        <taxon>Bacillati</taxon>
        <taxon>Actinomycetota</taxon>
        <taxon>Actinomycetes</taxon>
        <taxon>Kitasatosporales</taxon>
        <taxon>Streptomycetaceae</taxon>
        <taxon>Actinacidiphila</taxon>
    </lineage>
</organism>
<evidence type="ECO:0000256" key="1">
    <source>
        <dbReference type="SAM" id="MobiDB-lite"/>
    </source>
</evidence>
<gene>
    <name evidence="4" type="ORF">FCI23_48195</name>
</gene>
<dbReference type="AlphaFoldDB" id="A0A4U0SDT5"/>
<dbReference type="InterPro" id="IPR053024">
    <property type="entry name" value="Fungal_surface_NADase"/>
</dbReference>
<feature type="chain" id="PRO_5020401588" evidence="2">
    <location>
        <begin position="30"/>
        <end position="266"/>
    </location>
</feature>
<dbReference type="PANTHER" id="PTHR42059">
    <property type="entry name" value="TNT DOMAIN-CONTAINING PROTEIN"/>
    <property type="match status" value="1"/>
</dbReference>
<evidence type="ECO:0000256" key="2">
    <source>
        <dbReference type="SAM" id="SignalP"/>
    </source>
</evidence>
<keyword evidence="2" id="KW-0732">Signal</keyword>
<dbReference type="OrthoDB" id="4745173at2"/>
<dbReference type="InterPro" id="IPR025331">
    <property type="entry name" value="TNT"/>
</dbReference>
<evidence type="ECO:0000259" key="3">
    <source>
        <dbReference type="Pfam" id="PF14021"/>
    </source>
</evidence>
<dbReference type="EMBL" id="SUMC01000128">
    <property type="protein sequence ID" value="TJZ98414.1"/>
    <property type="molecule type" value="Genomic_DNA"/>
</dbReference>
<comment type="caution">
    <text evidence="4">The sequence shown here is derived from an EMBL/GenBank/DDBJ whole genome shotgun (WGS) entry which is preliminary data.</text>
</comment>
<proteinExistence type="predicted"/>
<accession>A0A4U0SDT5</accession>
<dbReference type="Proteomes" id="UP000305778">
    <property type="component" value="Unassembled WGS sequence"/>
</dbReference>
<protein>
    <submittedName>
        <fullName evidence="4">DUF4237 domain-containing protein</fullName>
    </submittedName>
</protein>
<dbReference type="PANTHER" id="PTHR42059:SF1">
    <property type="entry name" value="TNT DOMAIN-CONTAINING PROTEIN"/>
    <property type="match status" value="1"/>
</dbReference>